<dbReference type="PANTHER" id="PTHR15583">
    <property type="entry name" value="INTERLEUKIN-17 RECEPTOR"/>
    <property type="match status" value="1"/>
</dbReference>
<evidence type="ECO:0000259" key="10">
    <source>
        <dbReference type="Pfam" id="PF23608"/>
    </source>
</evidence>
<dbReference type="AlphaFoldDB" id="A0A9W3A937"/>
<feature type="domain" description="SEFIR" evidence="9">
    <location>
        <begin position="609"/>
        <end position="753"/>
    </location>
</feature>
<keyword evidence="6" id="KW-0675">Receptor</keyword>
<evidence type="ECO:0000256" key="3">
    <source>
        <dbReference type="ARBA" id="ARBA00022729"/>
    </source>
</evidence>
<evidence type="ECO:0000256" key="7">
    <source>
        <dbReference type="ARBA" id="ARBA00023180"/>
    </source>
</evidence>
<evidence type="ECO:0000256" key="5">
    <source>
        <dbReference type="ARBA" id="ARBA00023136"/>
    </source>
</evidence>
<dbReference type="RefSeq" id="XP_055883817.1">
    <property type="nucleotide sequence ID" value="XM_056027842.1"/>
</dbReference>
<dbReference type="GO" id="GO:0016020">
    <property type="term" value="C:membrane"/>
    <property type="evidence" value="ECO:0007669"/>
    <property type="project" value="UniProtKB-SubCell"/>
</dbReference>
<dbReference type="Proteomes" id="UP001165740">
    <property type="component" value="Chromosome 4"/>
</dbReference>
<proteinExistence type="predicted"/>
<dbReference type="Pfam" id="PF23608">
    <property type="entry name" value="Ig_ILCR1"/>
    <property type="match status" value="1"/>
</dbReference>
<dbReference type="RefSeq" id="XP_055883819.1">
    <property type="nucleotide sequence ID" value="XM_056027844.1"/>
</dbReference>
<evidence type="ECO:0000313" key="11">
    <source>
        <dbReference type="Proteomes" id="UP001165740"/>
    </source>
</evidence>
<name>A0A9W3A937_BIOGL</name>
<evidence type="ECO:0000256" key="4">
    <source>
        <dbReference type="ARBA" id="ARBA00022989"/>
    </source>
</evidence>
<dbReference type="InterPro" id="IPR013568">
    <property type="entry name" value="SEFIR_dom"/>
</dbReference>
<dbReference type="InterPro" id="IPR057066">
    <property type="entry name" value="Ig_ILCR1"/>
</dbReference>
<evidence type="ECO:0000256" key="6">
    <source>
        <dbReference type="ARBA" id="ARBA00023170"/>
    </source>
</evidence>
<keyword evidence="11" id="KW-1185">Reference proteome</keyword>
<evidence type="ECO:0000259" key="9">
    <source>
        <dbReference type="Pfam" id="PF08357"/>
    </source>
</evidence>
<protein>
    <submittedName>
        <fullName evidence="12 13">Uncharacterized protein LOC106050835 isoform X1</fullName>
    </submittedName>
</protein>
<evidence type="ECO:0000313" key="14">
    <source>
        <dbReference type="RefSeq" id="XP_055883819.1"/>
    </source>
</evidence>
<accession>A0A9W3A937</accession>
<keyword evidence="5" id="KW-0472">Membrane</keyword>
<dbReference type="InterPro" id="IPR039465">
    <property type="entry name" value="IL-17_rcpt-like"/>
</dbReference>
<keyword evidence="3 8" id="KW-0732">Signal</keyword>
<dbReference type="GO" id="GO:0030368">
    <property type="term" value="F:interleukin-17 receptor activity"/>
    <property type="evidence" value="ECO:0007669"/>
    <property type="project" value="InterPro"/>
</dbReference>
<evidence type="ECO:0000256" key="8">
    <source>
        <dbReference type="SAM" id="SignalP"/>
    </source>
</evidence>
<evidence type="ECO:0000313" key="12">
    <source>
        <dbReference type="RefSeq" id="XP_055883817.1"/>
    </source>
</evidence>
<gene>
    <name evidence="12 13 14" type="primary">LOC106050835</name>
</gene>
<dbReference type="PANTHER" id="PTHR15583:SF7">
    <property type="entry name" value="INTERLEUKIN CYTOKINE RECEPTOR-RELATED PROTEIN 2"/>
    <property type="match status" value="1"/>
</dbReference>
<keyword evidence="7" id="KW-0325">Glycoprotein</keyword>
<dbReference type="RefSeq" id="XP_055883818.1">
    <property type="nucleotide sequence ID" value="XM_056027843.1"/>
</dbReference>
<feature type="domain" description="ILCR1 Ig-like" evidence="10">
    <location>
        <begin position="207"/>
        <end position="314"/>
    </location>
</feature>
<reference evidence="12 13" key="1">
    <citation type="submission" date="2025-04" db="UniProtKB">
        <authorList>
            <consortium name="RefSeq"/>
        </authorList>
    </citation>
    <scope>IDENTIFICATION</scope>
</reference>
<feature type="signal peptide" evidence="8">
    <location>
        <begin position="1"/>
        <end position="21"/>
    </location>
</feature>
<keyword evidence="2" id="KW-0812">Transmembrane</keyword>
<evidence type="ECO:0000313" key="13">
    <source>
        <dbReference type="RefSeq" id="XP_055883818.1"/>
    </source>
</evidence>
<dbReference type="OrthoDB" id="10566560at2759"/>
<feature type="chain" id="PRO_5044702802" evidence="8">
    <location>
        <begin position="22"/>
        <end position="900"/>
    </location>
</feature>
<evidence type="ECO:0000256" key="1">
    <source>
        <dbReference type="ARBA" id="ARBA00004479"/>
    </source>
</evidence>
<organism evidence="11 12">
    <name type="scientific">Biomphalaria glabrata</name>
    <name type="common">Bloodfluke planorb</name>
    <name type="synonym">Freshwater snail</name>
    <dbReference type="NCBI Taxonomy" id="6526"/>
    <lineage>
        <taxon>Eukaryota</taxon>
        <taxon>Metazoa</taxon>
        <taxon>Spiralia</taxon>
        <taxon>Lophotrochozoa</taxon>
        <taxon>Mollusca</taxon>
        <taxon>Gastropoda</taxon>
        <taxon>Heterobranchia</taxon>
        <taxon>Euthyneura</taxon>
        <taxon>Panpulmonata</taxon>
        <taxon>Hygrophila</taxon>
        <taxon>Lymnaeoidea</taxon>
        <taxon>Planorbidae</taxon>
        <taxon>Biomphalaria</taxon>
    </lineage>
</organism>
<keyword evidence="4" id="KW-1133">Transmembrane helix</keyword>
<sequence>MAMPSLDVVIALYSILLLAAAVYCSSDCSNLKILDGAIKINSTELCIAEFNSSECSSFIRSFNKLDLPTQFQNDEHAIEAPSFINLVGLVADYKINENLYKTPLVRVEWKPPKAEKSRYDLRGYLLLYETDYSKECRMFSFNSTSPRQMNKLLLSYDVHLPGLVSAHYTFSVYSLPPPDPTTKDEEGRRVQMSIATFRRFMLSSNPADWVPSISTKAYASGILDVKFTLSPPEFRFTKFKVQLLKKSHSEVNYYREETYEGKYFSASEPEGRVQFTNLTSDSYRVKVQAKEEFGGLGGKCLCWKYNRNRFGPGCRQGRCCENACDGIMTAWIYVGSANSRTETVSTTTAFPTASYAINTTPATTSNQNVLAVAPSYTRDYDPAAGSRTNVSTLRSITNEARTMMMTESTFSITTNNMTAEIPRERGAVNTLTISSTSDPSKVKNNDASVTLKWLIASITVVALVTTIALILRLKRTNSITCLNTSSFALSKPALTLCVKEPLMPKYLNGPVLSPDPKESVLPPCPIESTLSPSTYEPVLSADQNESVLPTHQYESVLTPNLNDTVLSHSLYYDPIMSHQLNDQALAITLHDQDWVELKPNPAELSTKNLYIMSADDHCDHVTVVECLVDYLELHCHCRVAYSHRSKDIHNFDFPYSWFLNRVTNSDHIIFVNSLRAQKLLEALLELNLYKAGDKMLRPEDEQFLNCVKYIFTDGLSRDKVINIYFGNTHTQFKYLKSPFTFQIPNSLPEFLLKIHALTNKDKTLYNSRLPLLQENIRTLHKGLELVEAIKSSVLYERNNPGWLENIFGEVGTDTSNVQQTTNAAPTSPYFVDLRDFMFDNSSCETVSIATAGVSCHVVVDEDTSAALSVVPPSLIVPCSDLTSATSVNAALTQINENTRV</sequence>
<dbReference type="GeneID" id="106050835"/>
<dbReference type="Gene3D" id="3.40.50.11530">
    <property type="match status" value="1"/>
</dbReference>
<comment type="subcellular location">
    <subcellularLocation>
        <location evidence="1">Membrane</location>
        <topology evidence="1">Single-pass type I membrane protein</topology>
    </subcellularLocation>
</comment>
<evidence type="ECO:0000256" key="2">
    <source>
        <dbReference type="ARBA" id="ARBA00022692"/>
    </source>
</evidence>
<dbReference type="Pfam" id="PF08357">
    <property type="entry name" value="SEFIR"/>
    <property type="match status" value="1"/>
</dbReference>